<keyword evidence="1" id="KW-1133">Transmembrane helix</keyword>
<dbReference type="Proteomes" id="UP000291483">
    <property type="component" value="Unassembled WGS sequence"/>
</dbReference>
<proteinExistence type="predicted"/>
<keyword evidence="3" id="KW-1185">Reference proteome</keyword>
<evidence type="ECO:0000313" key="2">
    <source>
        <dbReference type="EMBL" id="RZU66024.1"/>
    </source>
</evidence>
<feature type="transmembrane region" description="Helical" evidence="1">
    <location>
        <begin position="86"/>
        <end position="108"/>
    </location>
</feature>
<evidence type="ECO:0000256" key="1">
    <source>
        <dbReference type="SAM" id="Phobius"/>
    </source>
</evidence>
<accession>A0A4Q8AN53</accession>
<reference evidence="2 3" key="1">
    <citation type="submission" date="2019-02" db="EMBL/GenBank/DDBJ databases">
        <title>Sequencing the genomes of 1000 actinobacteria strains.</title>
        <authorList>
            <person name="Klenk H.-P."/>
        </authorList>
    </citation>
    <scope>NUCLEOTIDE SEQUENCE [LARGE SCALE GENOMIC DNA]</scope>
    <source>
        <strain evidence="2 3">DSM 18319</strain>
    </source>
</reference>
<dbReference type="Pfam" id="PF06961">
    <property type="entry name" value="DUF1294"/>
    <property type="match status" value="1"/>
</dbReference>
<keyword evidence="1" id="KW-0812">Transmembrane</keyword>
<keyword evidence="1" id="KW-0472">Membrane</keyword>
<comment type="caution">
    <text evidence="2">The sequence shown here is derived from an EMBL/GenBank/DDBJ whole genome shotgun (WGS) entry which is preliminary data.</text>
</comment>
<sequence length="117" mass="13098">MLALFTALCLAVNFYWPLPLWFLGVYGVASMVTYIAYAIDKSAAKAGRWRTSENTVLLLGLLGGWPGSLITQQLLHQKRQKHSFRVAFWATVWATVLVFVVVSTPVLARLQEASDLR</sequence>
<dbReference type="AlphaFoldDB" id="A0A4Q8AN53"/>
<evidence type="ECO:0000313" key="3">
    <source>
        <dbReference type="Proteomes" id="UP000291483"/>
    </source>
</evidence>
<dbReference type="EMBL" id="SHLC01000001">
    <property type="protein sequence ID" value="RZU66024.1"/>
    <property type="molecule type" value="Genomic_DNA"/>
</dbReference>
<gene>
    <name evidence="2" type="ORF">EV379_2369</name>
</gene>
<name>A0A4Q8AN53_9MICO</name>
<protein>
    <submittedName>
        <fullName evidence="2">Uncharacterized membrane protein YsdA (DUF1294 family)</fullName>
    </submittedName>
</protein>
<dbReference type="OrthoDB" id="72963at2"/>
<dbReference type="InterPro" id="IPR010718">
    <property type="entry name" value="DUF1294"/>
</dbReference>
<dbReference type="RefSeq" id="WP_130506279.1">
    <property type="nucleotide sequence ID" value="NZ_SHLC01000001.1"/>
</dbReference>
<organism evidence="2 3">
    <name type="scientific">Microterricola gilva</name>
    <dbReference type="NCBI Taxonomy" id="393267"/>
    <lineage>
        <taxon>Bacteria</taxon>
        <taxon>Bacillati</taxon>
        <taxon>Actinomycetota</taxon>
        <taxon>Actinomycetes</taxon>
        <taxon>Micrococcales</taxon>
        <taxon>Microbacteriaceae</taxon>
        <taxon>Microterricola</taxon>
    </lineage>
</organism>
<feature type="transmembrane region" description="Helical" evidence="1">
    <location>
        <begin position="21"/>
        <end position="39"/>
    </location>
</feature>